<proteinExistence type="predicted"/>
<reference evidence="1 2" key="1">
    <citation type="submission" date="2023-12" db="EMBL/GenBank/DDBJ databases">
        <title>30 novel species of actinomycetes from the DSMZ collection.</title>
        <authorList>
            <person name="Nouioui I."/>
        </authorList>
    </citation>
    <scope>NUCLEOTIDE SEQUENCE [LARGE SCALE GENOMIC DNA]</scope>
    <source>
        <strain evidence="1 2">DSM 41528</strain>
    </source>
</reference>
<comment type="caution">
    <text evidence="1">The sequence shown here is derived from an EMBL/GenBank/DDBJ whole genome shotgun (WGS) entry which is preliminary data.</text>
</comment>
<evidence type="ECO:0000313" key="1">
    <source>
        <dbReference type="EMBL" id="MEE4419554.1"/>
    </source>
</evidence>
<name>A0ABU7NL34_9ACTN</name>
<dbReference type="RefSeq" id="WP_330821227.1">
    <property type="nucleotide sequence ID" value="NZ_JAZBJP010000002.1"/>
</dbReference>
<protein>
    <submittedName>
        <fullName evidence="1">Uncharacterized protein</fullName>
    </submittedName>
</protein>
<accession>A0ABU7NL34</accession>
<gene>
    <name evidence="1" type="ORF">V2J85_09335</name>
</gene>
<dbReference type="EMBL" id="JAZBJP010000002">
    <property type="protein sequence ID" value="MEE4419554.1"/>
    <property type="molecule type" value="Genomic_DNA"/>
</dbReference>
<keyword evidence="2" id="KW-1185">Reference proteome</keyword>
<evidence type="ECO:0000313" key="2">
    <source>
        <dbReference type="Proteomes" id="UP001307760"/>
    </source>
</evidence>
<dbReference type="Proteomes" id="UP001307760">
    <property type="component" value="Unassembled WGS sequence"/>
</dbReference>
<sequence length="114" mass="12579">MPAKTETTTQTTWPEGVIARYLTDAGKALGDLNLAVTITEIERDERGGGVYVTAAECSGCPSAERFQWEDGFYDYGSRWHALTREEALARAEAKARNWAQSHAEKCRAMPRPGA</sequence>
<organism evidence="1 2">
    <name type="scientific">Streptomyces bugieae</name>
    <dbReference type="NCBI Taxonomy" id="3098223"/>
    <lineage>
        <taxon>Bacteria</taxon>
        <taxon>Bacillati</taxon>
        <taxon>Actinomycetota</taxon>
        <taxon>Actinomycetes</taxon>
        <taxon>Kitasatosporales</taxon>
        <taxon>Streptomycetaceae</taxon>
        <taxon>Streptomyces</taxon>
    </lineage>
</organism>